<accession>X0YJ69</accession>
<comment type="caution">
    <text evidence="1">The sequence shown here is derived from an EMBL/GenBank/DDBJ whole genome shotgun (WGS) entry which is preliminary data.</text>
</comment>
<reference evidence="1" key="1">
    <citation type="journal article" date="2014" name="Front. Microbiol.">
        <title>High frequency of phylogenetically diverse reductive dehalogenase-homologous genes in deep subseafloor sedimentary metagenomes.</title>
        <authorList>
            <person name="Kawai M."/>
            <person name="Futagami T."/>
            <person name="Toyoda A."/>
            <person name="Takaki Y."/>
            <person name="Nishi S."/>
            <person name="Hori S."/>
            <person name="Arai W."/>
            <person name="Tsubouchi T."/>
            <person name="Morono Y."/>
            <person name="Uchiyama I."/>
            <person name="Ito T."/>
            <person name="Fujiyama A."/>
            <person name="Inagaki F."/>
            <person name="Takami H."/>
        </authorList>
    </citation>
    <scope>NUCLEOTIDE SEQUENCE</scope>
    <source>
        <strain evidence="1">Expedition CK06-06</strain>
    </source>
</reference>
<evidence type="ECO:0000313" key="1">
    <source>
        <dbReference type="EMBL" id="GAG56119.1"/>
    </source>
</evidence>
<proteinExistence type="predicted"/>
<organism evidence="1">
    <name type="scientific">marine sediment metagenome</name>
    <dbReference type="NCBI Taxonomy" id="412755"/>
    <lineage>
        <taxon>unclassified sequences</taxon>
        <taxon>metagenomes</taxon>
        <taxon>ecological metagenomes</taxon>
    </lineage>
</organism>
<protein>
    <recommendedName>
        <fullName evidence="2">Baseplate protein J-like domain-containing protein</fullName>
    </recommendedName>
</protein>
<gene>
    <name evidence="1" type="ORF">S01H4_13623</name>
</gene>
<dbReference type="EMBL" id="BART01005992">
    <property type="protein sequence ID" value="GAG56119.1"/>
    <property type="molecule type" value="Genomic_DNA"/>
</dbReference>
<dbReference type="AlphaFoldDB" id="X0YJ69"/>
<evidence type="ECO:0008006" key="2">
    <source>
        <dbReference type="Google" id="ProtNLM"/>
    </source>
</evidence>
<sequence length="439" mass="47341">MAIEYGITSEGFVIKSLSVIKEEVESDLKGSFGDQINLTPESVFGQFRDIYAEREHEMWELAQAIYNSQWPQTTIDVSLENVLDFAALEKLAARESTIVTQALFGTISTVISSGTQVSVENDPTTIFETIDDVTLVAGVDEIQTITFDTVPDEGGFTVSYENDETAAINYDDLATDVQIALRALDGLSEVTVSGNFTAGFVITFTGADGVQEQPLLVEETNTLKTSSVAVTITITETTPGEYQGTIGMICTVTGAENANAKTLNVINTPIAGFTSTFNAVDAILGRDVETNAEARIRRNESVVTSRSATVEAIKTKIADLNNDEYASLPQLTDIIVYENNTSITDAKDMPPHSVMAVVRQTGDVDTRDQEIAQAIFDSKAAGIETSYGFATGGNAVVKTVTDTMSIDHTINFARPDSISIYLGLYNFSTDSNYPTDGDD</sequence>
<name>X0YJ69_9ZZZZ</name>
<feature type="non-terminal residue" evidence="1">
    <location>
        <position position="439"/>
    </location>
</feature>